<feature type="region of interest" description="Disordered" evidence="1">
    <location>
        <begin position="1"/>
        <end position="22"/>
    </location>
</feature>
<proteinExistence type="predicted"/>
<protein>
    <submittedName>
        <fullName evidence="2">Uncharacterized protein</fullName>
    </submittedName>
</protein>
<reference evidence="2" key="2">
    <citation type="submission" date="2022-06" db="UniProtKB">
        <authorList>
            <consortium name="EnsemblMetazoa"/>
        </authorList>
    </citation>
    <scope>IDENTIFICATION</scope>
    <source>
        <strain evidence="2">PS312</strain>
    </source>
</reference>
<accession>A0A8R1YS42</accession>
<sequence>MDVSFHASSIDSSSGTTPIDSQRPSAPTIFVCGYVAKRWHNSSLNTIITDLTPHYYLSCNGSNDFAPRTRQLLSHAECMLFFVNEYTLADVSCLLALQYAWQLMIPIIMLRPPRTKLVITARASSKLRRHIMVNSNGTVVRSPSVGNEISNGEMEHGILDQSGLDYALLQDILYEGYRIAVVYDRLDHGRSMDAVRSRITRATLPFHLTSSHGHSVIHFDGEDDDVDEMMTNGGQGIARSKRSTDKLSSSGSSGRLRRPATPGRTHPDHGKMQRCSQSKSPIPPRHRASESRHASSNLAADNSETLSMASSRLRLSQSTGSLADRQRTKPIPGPPKPIAPPPNLRPINGRGPRSPLAPIKVDHPSSGSLGSDAISPSINTTLSSPFDRRMSMMSLEDLTNYTHTQYLVFPIHDPTKKPQLIKFPNDLLEESLKTDSQWGSDSDIEEEVELAPRVNGDIGGLDEDDSPIASPAPYNDPIV</sequence>
<feature type="compositionally biased region" description="Polar residues" evidence="1">
    <location>
        <begin position="297"/>
        <end position="321"/>
    </location>
</feature>
<name>A0A2A6BPG1_PRIPA</name>
<reference evidence="3" key="1">
    <citation type="journal article" date="2008" name="Nat. Genet.">
        <title>The Pristionchus pacificus genome provides a unique perspective on nematode lifestyle and parasitism.</title>
        <authorList>
            <person name="Dieterich C."/>
            <person name="Clifton S.W."/>
            <person name="Schuster L.N."/>
            <person name="Chinwalla A."/>
            <person name="Delehaunty K."/>
            <person name="Dinkelacker I."/>
            <person name="Fulton L."/>
            <person name="Fulton R."/>
            <person name="Godfrey J."/>
            <person name="Minx P."/>
            <person name="Mitreva M."/>
            <person name="Roeseler W."/>
            <person name="Tian H."/>
            <person name="Witte H."/>
            <person name="Yang S.P."/>
            <person name="Wilson R.K."/>
            <person name="Sommer R.J."/>
        </authorList>
    </citation>
    <scope>NUCLEOTIDE SEQUENCE [LARGE SCALE GENOMIC DNA]</scope>
    <source>
        <strain evidence="3">PS312</strain>
    </source>
</reference>
<dbReference type="EnsemblMetazoa" id="PPA36700.1">
    <property type="protein sequence ID" value="PPA36700.1"/>
    <property type="gene ID" value="WBGene00275069"/>
</dbReference>
<evidence type="ECO:0000256" key="1">
    <source>
        <dbReference type="SAM" id="MobiDB-lite"/>
    </source>
</evidence>
<dbReference type="OrthoDB" id="5855276at2759"/>
<feature type="region of interest" description="Disordered" evidence="1">
    <location>
        <begin position="433"/>
        <end position="479"/>
    </location>
</feature>
<keyword evidence="3" id="KW-1185">Reference proteome</keyword>
<feature type="compositionally biased region" description="Pro residues" evidence="1">
    <location>
        <begin position="331"/>
        <end position="344"/>
    </location>
</feature>
<dbReference type="AlphaFoldDB" id="A0A2A6BPG1"/>
<evidence type="ECO:0000313" key="2">
    <source>
        <dbReference type="EnsemblMetazoa" id="PPA36700.1"/>
    </source>
</evidence>
<accession>A0A2A6BPG1</accession>
<gene>
    <name evidence="2" type="primary">WBGene00275069</name>
</gene>
<evidence type="ECO:0000313" key="3">
    <source>
        <dbReference type="Proteomes" id="UP000005239"/>
    </source>
</evidence>
<organism evidence="2 3">
    <name type="scientific">Pristionchus pacificus</name>
    <name type="common">Parasitic nematode worm</name>
    <dbReference type="NCBI Taxonomy" id="54126"/>
    <lineage>
        <taxon>Eukaryota</taxon>
        <taxon>Metazoa</taxon>
        <taxon>Ecdysozoa</taxon>
        <taxon>Nematoda</taxon>
        <taxon>Chromadorea</taxon>
        <taxon>Rhabditida</taxon>
        <taxon>Rhabditina</taxon>
        <taxon>Diplogasteromorpha</taxon>
        <taxon>Diplogasteroidea</taxon>
        <taxon>Neodiplogasteridae</taxon>
        <taxon>Pristionchus</taxon>
    </lineage>
</organism>
<feature type="region of interest" description="Disordered" evidence="1">
    <location>
        <begin position="219"/>
        <end position="356"/>
    </location>
</feature>
<dbReference type="Proteomes" id="UP000005239">
    <property type="component" value="Unassembled WGS sequence"/>
</dbReference>